<keyword evidence="2" id="KW-0548">Nucleotidyltransferase</keyword>
<dbReference type="Gene3D" id="3.40.50.720">
    <property type="entry name" value="NAD(P)-binding Rossmann-like Domain"/>
    <property type="match status" value="1"/>
</dbReference>
<dbReference type="GO" id="GO:0016779">
    <property type="term" value="F:nucleotidyltransferase activity"/>
    <property type="evidence" value="ECO:0007669"/>
    <property type="project" value="UniProtKB-KW"/>
</dbReference>
<feature type="domain" description="THIF-type NAD/FAD binding fold" evidence="1">
    <location>
        <begin position="294"/>
        <end position="430"/>
    </location>
</feature>
<dbReference type="InterPro" id="IPR045886">
    <property type="entry name" value="ThiF/MoeB/HesA"/>
</dbReference>
<organism evidence="2 3">
    <name type="scientific">Hydrogenophaga pseudoflava</name>
    <name type="common">Pseudomonas carboxydoflava</name>
    <dbReference type="NCBI Taxonomy" id="47421"/>
    <lineage>
        <taxon>Bacteria</taxon>
        <taxon>Pseudomonadati</taxon>
        <taxon>Pseudomonadota</taxon>
        <taxon>Betaproteobacteria</taxon>
        <taxon>Burkholderiales</taxon>
        <taxon>Comamonadaceae</taxon>
        <taxon>Hydrogenophaga</taxon>
    </lineage>
</organism>
<dbReference type="PANTHER" id="PTHR43267">
    <property type="entry name" value="TRNA THREONYLCARBAMOYLADENOSINE DEHYDRATASE"/>
    <property type="match status" value="1"/>
</dbReference>
<accession>A0A4P6WXP0</accession>
<name>A0A4P6WXP0_HYDPS</name>
<dbReference type="AlphaFoldDB" id="A0A4P6WXP0"/>
<protein>
    <submittedName>
        <fullName evidence="2">Putative adenylyltransferase/sulfurtransferase MoeZ</fullName>
    </submittedName>
</protein>
<proteinExistence type="predicted"/>
<dbReference type="GO" id="GO:0008641">
    <property type="term" value="F:ubiquitin-like modifier activating enzyme activity"/>
    <property type="evidence" value="ECO:0007669"/>
    <property type="project" value="InterPro"/>
</dbReference>
<dbReference type="GO" id="GO:0061504">
    <property type="term" value="P:cyclic threonylcarbamoyladenosine biosynthetic process"/>
    <property type="evidence" value="ECO:0007669"/>
    <property type="project" value="TreeGrafter"/>
</dbReference>
<evidence type="ECO:0000313" key="3">
    <source>
        <dbReference type="Proteomes" id="UP000293912"/>
    </source>
</evidence>
<evidence type="ECO:0000259" key="1">
    <source>
        <dbReference type="Pfam" id="PF00899"/>
    </source>
</evidence>
<keyword evidence="2" id="KW-0808">Transferase</keyword>
<dbReference type="Proteomes" id="UP000293912">
    <property type="component" value="Chromosome"/>
</dbReference>
<dbReference type="InterPro" id="IPR035985">
    <property type="entry name" value="Ubiquitin-activating_enz"/>
</dbReference>
<dbReference type="EMBL" id="CP037867">
    <property type="protein sequence ID" value="QBM28812.1"/>
    <property type="molecule type" value="Genomic_DNA"/>
</dbReference>
<dbReference type="SUPFAM" id="SSF69572">
    <property type="entry name" value="Activating enzymes of the ubiquitin-like proteins"/>
    <property type="match status" value="1"/>
</dbReference>
<evidence type="ECO:0000313" key="2">
    <source>
        <dbReference type="EMBL" id="QBM28812.1"/>
    </source>
</evidence>
<dbReference type="PANTHER" id="PTHR43267:SF1">
    <property type="entry name" value="TRNA THREONYLCARBAMOYLADENOSINE DEHYDRATASE"/>
    <property type="match status" value="1"/>
</dbReference>
<dbReference type="KEGG" id="hpse:HPF_14015"/>
<dbReference type="Pfam" id="PF00899">
    <property type="entry name" value="ThiF"/>
    <property type="match status" value="1"/>
</dbReference>
<sequence>MWFLRRLDRLDVEMAAVEALCEEGWIKRAQWQIVPGDGSLRLEIDFQAGGALRMGWLVYPHVFPHAPPMLLPRDPEQLWSGHQWGAGGELCLQIRADNWRPRYTAADMLRSAQELLSTEGTVDADSRRGRVPSAHAFTEGQTMRRHFFRVVVTPTLIAKVRERGDGCPARFRCSTFENCMVWTAVKLTPAGAEAWLDPSIPAPLREEGYYEGFAVSLPTGDPRADLVRSAGSEGAAALWRAFSPEPLAGRKILLAVFPDSVQALHLTADTEKIFKCGMPTTDQSARLPERHGVLAGARIVVLGAGSMGSKVAMSLARSGAREFLIVDDDIVRDGNLVRNDLDWRAVGAHKAEALAERLALVHPSVKARTRLQRLGGQMAAKTLQQALDDMSGFDLIVDTSGSDMCFNYAAAVAESARIPIVWGRVLAGGYGGYIARSRPGIDPDPHSVREQIDVWCSNPDFPPAPPAAAVDYGAEQGDGPPMIADDADVSIISGHLARLAIDLLTKPQHSDYPSSAYMIGLRAEWIFGEPFSTFGIPLVRLTEAEVAPVAVGNFDPATTFALTVLRAYA</sequence>
<dbReference type="InterPro" id="IPR016135">
    <property type="entry name" value="UBQ-conjugating_enzyme/RWD"/>
</dbReference>
<gene>
    <name evidence="2" type="primary">moeZ1</name>
    <name evidence="2" type="ORF">HPF_14015</name>
</gene>
<reference evidence="2 3" key="1">
    <citation type="submission" date="2019-03" db="EMBL/GenBank/DDBJ databases">
        <authorList>
            <person name="Sebastian G."/>
            <person name="Baumann P."/>
            <person name="Ruckert C."/>
            <person name="Kalinowski J."/>
            <person name="Nebel B."/>
            <person name="Takors R."/>
            <person name="Blombach B."/>
        </authorList>
    </citation>
    <scope>NUCLEOTIDE SEQUENCE [LARGE SCALE GENOMIC DNA]</scope>
    <source>
        <strain evidence="2 3">DSM 1084</strain>
    </source>
</reference>
<dbReference type="GO" id="GO:0061503">
    <property type="term" value="F:tRNA threonylcarbamoyladenosine dehydratase"/>
    <property type="evidence" value="ECO:0007669"/>
    <property type="project" value="TreeGrafter"/>
</dbReference>
<dbReference type="InterPro" id="IPR000594">
    <property type="entry name" value="ThiF_NAD_FAD-bd"/>
</dbReference>
<keyword evidence="3" id="KW-1185">Reference proteome</keyword>
<dbReference type="SUPFAM" id="SSF54495">
    <property type="entry name" value="UBC-like"/>
    <property type="match status" value="1"/>
</dbReference>